<dbReference type="Pfam" id="PF01740">
    <property type="entry name" value="STAS"/>
    <property type="match status" value="1"/>
</dbReference>
<dbReference type="RefSeq" id="WP_135761236.1">
    <property type="nucleotide sequence ID" value="NZ_RQHW01000047.1"/>
</dbReference>
<dbReference type="EMBL" id="RQHW01000047">
    <property type="protein sequence ID" value="TGN18553.1"/>
    <property type="molecule type" value="Genomic_DNA"/>
</dbReference>
<keyword evidence="3" id="KW-1185">Reference proteome</keyword>
<protein>
    <recommendedName>
        <fullName evidence="1">STAS domain-containing protein</fullName>
    </recommendedName>
</protein>
<dbReference type="SUPFAM" id="SSF52091">
    <property type="entry name" value="SpoIIaa-like"/>
    <property type="match status" value="1"/>
</dbReference>
<organism evidence="2 3">
    <name type="scientific">Leptospira idonii</name>
    <dbReference type="NCBI Taxonomy" id="1193500"/>
    <lineage>
        <taxon>Bacteria</taxon>
        <taxon>Pseudomonadati</taxon>
        <taxon>Spirochaetota</taxon>
        <taxon>Spirochaetia</taxon>
        <taxon>Leptospirales</taxon>
        <taxon>Leptospiraceae</taxon>
        <taxon>Leptospira</taxon>
    </lineage>
</organism>
<comment type="caution">
    <text evidence="2">The sequence shown here is derived from an EMBL/GenBank/DDBJ whole genome shotgun (WGS) entry which is preliminary data.</text>
</comment>
<dbReference type="InterPro" id="IPR002645">
    <property type="entry name" value="STAS_dom"/>
</dbReference>
<accession>A0A4R9LW98</accession>
<evidence type="ECO:0000313" key="3">
    <source>
        <dbReference type="Proteomes" id="UP000298058"/>
    </source>
</evidence>
<proteinExistence type="predicted"/>
<gene>
    <name evidence="2" type="ORF">EHS15_14300</name>
</gene>
<evidence type="ECO:0000313" key="2">
    <source>
        <dbReference type="EMBL" id="TGN18553.1"/>
    </source>
</evidence>
<evidence type="ECO:0000259" key="1">
    <source>
        <dbReference type="Pfam" id="PF01740"/>
    </source>
</evidence>
<dbReference type="InterPro" id="IPR036513">
    <property type="entry name" value="STAS_dom_sf"/>
</dbReference>
<name>A0A4R9LW98_9LEPT</name>
<dbReference type="Proteomes" id="UP000298058">
    <property type="component" value="Unassembled WGS sequence"/>
</dbReference>
<dbReference type="AlphaFoldDB" id="A0A4R9LW98"/>
<sequence>MSLDDRIISNKIKVSESSQGCVIEFMEACLDGNSVEFEHALESALNRGGNLVQIHMHQTEMISSLALSRLLSFQSKCAKHEIKVSYLGIQPSLAKILTSLKLADYFGLKET</sequence>
<dbReference type="Gene3D" id="3.30.750.24">
    <property type="entry name" value="STAS domain"/>
    <property type="match status" value="1"/>
</dbReference>
<reference evidence="2" key="1">
    <citation type="journal article" date="2019" name="PLoS Negl. Trop. Dis.">
        <title>Revisiting the worldwide diversity of Leptospira species in the environment.</title>
        <authorList>
            <person name="Vincent A.T."/>
            <person name="Schiettekatte O."/>
            <person name="Bourhy P."/>
            <person name="Veyrier F.J."/>
            <person name="Picardeau M."/>
        </authorList>
    </citation>
    <scope>NUCLEOTIDE SEQUENCE [LARGE SCALE GENOMIC DNA]</scope>
    <source>
        <strain evidence="2">201300427</strain>
    </source>
</reference>
<feature type="domain" description="STAS" evidence="1">
    <location>
        <begin position="20"/>
        <end position="110"/>
    </location>
</feature>